<dbReference type="EMBL" id="BNAS01000005">
    <property type="protein sequence ID" value="GHH76176.1"/>
    <property type="molecule type" value="Genomic_DNA"/>
</dbReference>
<evidence type="ECO:0000313" key="3">
    <source>
        <dbReference type="Proteomes" id="UP000627369"/>
    </source>
</evidence>
<feature type="transmembrane region" description="Helical" evidence="1">
    <location>
        <begin position="118"/>
        <end position="137"/>
    </location>
</feature>
<dbReference type="AlphaFoldDB" id="A0A919G1K9"/>
<dbReference type="Proteomes" id="UP000627369">
    <property type="component" value="Unassembled WGS sequence"/>
</dbReference>
<evidence type="ECO:0000313" key="2">
    <source>
        <dbReference type="EMBL" id="GHH76176.1"/>
    </source>
</evidence>
<proteinExistence type="predicted"/>
<reference evidence="2" key="1">
    <citation type="journal article" date="2014" name="Int. J. Syst. Evol. Microbiol.">
        <title>Complete genome sequence of Corynebacterium casei LMG S-19264T (=DSM 44701T), isolated from a smear-ripened cheese.</title>
        <authorList>
            <consortium name="US DOE Joint Genome Institute (JGI-PGF)"/>
            <person name="Walter F."/>
            <person name="Albersmeier A."/>
            <person name="Kalinowski J."/>
            <person name="Ruckert C."/>
        </authorList>
    </citation>
    <scope>NUCLEOTIDE SEQUENCE</scope>
    <source>
        <strain evidence="2">CGMCC 4.7398</strain>
    </source>
</reference>
<comment type="caution">
    <text evidence="2">The sequence shown here is derived from an EMBL/GenBank/DDBJ whole genome shotgun (WGS) entry which is preliminary data.</text>
</comment>
<protein>
    <submittedName>
        <fullName evidence="2">Uncharacterized protein</fullName>
    </submittedName>
</protein>
<keyword evidence="1" id="KW-0812">Transmembrane</keyword>
<keyword evidence="1" id="KW-1133">Transmembrane helix</keyword>
<feature type="transmembrane region" description="Helical" evidence="1">
    <location>
        <begin position="20"/>
        <end position="37"/>
    </location>
</feature>
<accession>A0A919G1K9</accession>
<dbReference type="RefSeq" id="WP_189670483.1">
    <property type="nucleotide sequence ID" value="NZ_BNAS01000005.1"/>
</dbReference>
<organism evidence="2 3">
    <name type="scientific">Promicromonospora soli</name>
    <dbReference type="NCBI Taxonomy" id="2035533"/>
    <lineage>
        <taxon>Bacteria</taxon>
        <taxon>Bacillati</taxon>
        <taxon>Actinomycetota</taxon>
        <taxon>Actinomycetes</taxon>
        <taxon>Micrococcales</taxon>
        <taxon>Promicromonosporaceae</taxon>
        <taxon>Promicromonospora</taxon>
    </lineage>
</organism>
<name>A0A919G1K9_9MICO</name>
<keyword evidence="1" id="KW-0472">Membrane</keyword>
<gene>
    <name evidence="2" type="ORF">GCM10017772_34130</name>
</gene>
<sequence>MDPENGPYPARNERPEPDLVAVLLGNATLLGLGYIYLRRWGLALLALAGTALLVIVLAAAAGSAAAVTALAVWWAAMVAHAWWLARRARSAAGPAAAVGAAAVITEGPGRTRSWPRRIVAGAVVVALAATVVGLRVGTAQTVHDAADAHAAGDCERATKLLDRLGPTDRVVYGSKALEGAADLEACGLLLDALALGEQDPPQPEEAAAAVATYMEHPSALWEGAGPRRAEYLLDDAYVSGQVDERALEAGFEQLTTTLDTTPSQAGPVESVAEAFLADLAEDPDDCAARDVVEWVDGQDWSAPELAGPVAAASGEVPRRVLECARTLAATGRLKVARHTYEAFLRDFRTDRRADAASGELYDVVTGLQRRNVRDLLSAGRYCSNPQPYRDASPYRGGGTNPMRVFGISPATHGFPRSWRAHDLDDMVLVACVDGPRKGSYQDTCLYEDDLNPFGSDVSFYASRFDVQLYEVRTGRKVADFSDEFGEPCPPSILVESYTSYFSPPGWKRSSVTSAEIRGMFENYQS</sequence>
<keyword evidence="3" id="KW-1185">Reference proteome</keyword>
<feature type="transmembrane region" description="Helical" evidence="1">
    <location>
        <begin position="42"/>
        <end position="61"/>
    </location>
</feature>
<reference evidence="2" key="2">
    <citation type="submission" date="2020-09" db="EMBL/GenBank/DDBJ databases">
        <authorList>
            <person name="Sun Q."/>
            <person name="Zhou Y."/>
        </authorList>
    </citation>
    <scope>NUCLEOTIDE SEQUENCE</scope>
    <source>
        <strain evidence="2">CGMCC 4.7398</strain>
    </source>
</reference>
<feature type="transmembrane region" description="Helical" evidence="1">
    <location>
        <begin position="67"/>
        <end position="85"/>
    </location>
</feature>
<evidence type="ECO:0000256" key="1">
    <source>
        <dbReference type="SAM" id="Phobius"/>
    </source>
</evidence>